<gene>
    <name evidence="1" type="ORF">CYMTET_21135</name>
</gene>
<reference evidence="1 2" key="1">
    <citation type="journal article" date="2015" name="Genome Biol. Evol.">
        <title>Comparative Genomics of a Bacterivorous Green Alga Reveals Evolutionary Causalities and Consequences of Phago-Mixotrophic Mode of Nutrition.</title>
        <authorList>
            <person name="Burns J.A."/>
            <person name="Paasch A."/>
            <person name="Narechania A."/>
            <person name="Kim E."/>
        </authorList>
    </citation>
    <scope>NUCLEOTIDE SEQUENCE [LARGE SCALE GENOMIC DNA]</scope>
    <source>
        <strain evidence="1 2">PLY_AMNH</strain>
    </source>
</reference>
<comment type="caution">
    <text evidence="1">The sequence shown here is derived from an EMBL/GenBank/DDBJ whole genome shotgun (WGS) entry which is preliminary data.</text>
</comment>
<name>A0AAE0L398_9CHLO</name>
<dbReference type="GO" id="GO:0006406">
    <property type="term" value="P:mRNA export from nucleus"/>
    <property type="evidence" value="ECO:0007669"/>
    <property type="project" value="TreeGrafter"/>
</dbReference>
<evidence type="ECO:0000313" key="1">
    <source>
        <dbReference type="EMBL" id="KAK3270468.1"/>
    </source>
</evidence>
<dbReference type="AlphaFoldDB" id="A0AAE0L398"/>
<dbReference type="InterPro" id="IPR021861">
    <property type="entry name" value="THO_THOC1"/>
</dbReference>
<proteinExistence type="predicted"/>
<dbReference type="PANTHER" id="PTHR13265:SF0">
    <property type="entry name" value="HPR1"/>
    <property type="match status" value="1"/>
</dbReference>
<protein>
    <submittedName>
        <fullName evidence="1">Uncharacterized protein</fullName>
    </submittedName>
</protein>
<dbReference type="Proteomes" id="UP001190700">
    <property type="component" value="Unassembled WGS sequence"/>
</dbReference>
<accession>A0AAE0L398</accession>
<dbReference type="GO" id="GO:0000445">
    <property type="term" value="C:THO complex part of transcription export complex"/>
    <property type="evidence" value="ECO:0007669"/>
    <property type="project" value="TreeGrafter"/>
</dbReference>
<evidence type="ECO:0000313" key="2">
    <source>
        <dbReference type="Proteomes" id="UP001190700"/>
    </source>
</evidence>
<dbReference type="PANTHER" id="PTHR13265">
    <property type="entry name" value="THO COMPLEX SUBUNIT 1"/>
    <property type="match status" value="1"/>
</dbReference>
<dbReference type="Pfam" id="PF11957">
    <property type="entry name" value="efThoc1"/>
    <property type="match status" value="1"/>
</dbReference>
<sequence>MSAFEDERAKIEESLDQAVLTDIPVEDALRATLLGALPGGKGEACMREEDPQPLTHEDKQLLEHSLCRVVDKFIKKAVEAQQPIMNYTGGPNRPACIPRLLDITLWLSKKSVSDGGVIFTIIEEIFEGSTLADCQEVFTWVENQTETLRQDGLWKRGKLIMLRTCNEVLRRLSKAHNTVLCGRILTLLAHFFPLSERSALNLSSKCNTANITEVEKDYDDTRDGENEPVDRTFHQTFWGLQHYFVNPNTLLQVPLHRGFIPSFDS</sequence>
<keyword evidence="2" id="KW-1185">Reference proteome</keyword>
<organism evidence="1 2">
    <name type="scientific">Cymbomonas tetramitiformis</name>
    <dbReference type="NCBI Taxonomy" id="36881"/>
    <lineage>
        <taxon>Eukaryota</taxon>
        <taxon>Viridiplantae</taxon>
        <taxon>Chlorophyta</taxon>
        <taxon>Pyramimonadophyceae</taxon>
        <taxon>Pyramimonadales</taxon>
        <taxon>Pyramimonadaceae</taxon>
        <taxon>Cymbomonas</taxon>
    </lineage>
</organism>
<dbReference type="EMBL" id="LGRX02010376">
    <property type="protein sequence ID" value="KAK3270468.1"/>
    <property type="molecule type" value="Genomic_DNA"/>
</dbReference>